<sequence>MKPLTLHLPPEDTFLHLVLKTAITFIAGHAGIDIHVEGTYCEVSAYDDRILVKGFHELHEHLKEGAYGIEPWLPDADRRDRLGNLASVFNLNVKDIRVSNIIDRYINYVKERATKEALIKELSDALGKFYDDGYLNDTKLVNIPMLNRLSPEYMEALRVFGGAGLASVPTSLGFRRLTLGLHSTCLGLMGLWIAHTYSNGAVEYYIFPSLEAVKHKVSAKLLEQITKQSSNLMMNLKGRPFTSANVLALVTALSTAGAPPMARKYQAVIFMRGGRRVELIEGFTPLSIDKLHEFADILLEICSQRDLDTVNKLIRIARMALSKATGNITLDASLKICQNIVNATLGVVRFSDAVHVLARYSYAQENPDLAHRIGLTISDVDAISEALQRLESRYQASLRFS</sequence>
<evidence type="ECO:0000313" key="1">
    <source>
        <dbReference type="EMBL" id="RLE49484.1"/>
    </source>
</evidence>
<organism evidence="1 2">
    <name type="scientific">Thermoproteota archaeon</name>
    <dbReference type="NCBI Taxonomy" id="2056631"/>
    <lineage>
        <taxon>Archaea</taxon>
        <taxon>Thermoproteota</taxon>
    </lineage>
</organism>
<dbReference type="EMBL" id="QMQV01000033">
    <property type="protein sequence ID" value="RLE49484.1"/>
    <property type="molecule type" value="Genomic_DNA"/>
</dbReference>
<evidence type="ECO:0008006" key="3">
    <source>
        <dbReference type="Google" id="ProtNLM"/>
    </source>
</evidence>
<dbReference type="Proteomes" id="UP000278475">
    <property type="component" value="Unassembled WGS sequence"/>
</dbReference>
<protein>
    <recommendedName>
        <fullName evidence="3">Type I-A CRISPR-associated protein Csa5</fullName>
    </recommendedName>
</protein>
<evidence type="ECO:0000313" key="2">
    <source>
        <dbReference type="Proteomes" id="UP000278475"/>
    </source>
</evidence>
<proteinExistence type="predicted"/>
<comment type="caution">
    <text evidence="1">The sequence shown here is derived from an EMBL/GenBank/DDBJ whole genome shotgun (WGS) entry which is preliminary data.</text>
</comment>
<name>A0A497EQ33_9CREN</name>
<reference evidence="1 2" key="1">
    <citation type="submission" date="2018-06" db="EMBL/GenBank/DDBJ databases">
        <title>Extensive metabolic versatility and redundancy in microbially diverse, dynamic hydrothermal sediments.</title>
        <authorList>
            <person name="Dombrowski N."/>
            <person name="Teske A."/>
            <person name="Baker B.J."/>
        </authorList>
    </citation>
    <scope>NUCLEOTIDE SEQUENCE [LARGE SCALE GENOMIC DNA]</scope>
    <source>
        <strain evidence="1">B66_G16</strain>
    </source>
</reference>
<dbReference type="AlphaFoldDB" id="A0A497EQ33"/>
<gene>
    <name evidence="1" type="ORF">DRJ31_04750</name>
</gene>
<accession>A0A497EQ33</accession>